<keyword evidence="2" id="KW-0808">Transferase</keyword>
<dbReference type="Proteomes" id="UP000446866">
    <property type="component" value="Unassembled WGS sequence"/>
</dbReference>
<evidence type="ECO:0000256" key="1">
    <source>
        <dbReference type="PIRSR" id="PIRSR006661-1"/>
    </source>
</evidence>
<dbReference type="PIRSF" id="PIRSF006661">
    <property type="entry name" value="PP-lp_UCP006661"/>
    <property type="match status" value="1"/>
</dbReference>
<dbReference type="InterPro" id="IPR014729">
    <property type="entry name" value="Rossmann-like_a/b/a_fold"/>
</dbReference>
<organism evidence="2 3">
    <name type="scientific">Anaerotruncus colihominis</name>
    <dbReference type="NCBI Taxonomy" id="169435"/>
    <lineage>
        <taxon>Bacteria</taxon>
        <taxon>Bacillati</taxon>
        <taxon>Bacillota</taxon>
        <taxon>Clostridia</taxon>
        <taxon>Eubacteriales</taxon>
        <taxon>Oscillospiraceae</taxon>
        <taxon>Anaerotruncus</taxon>
    </lineage>
</organism>
<name>A0A845QFA5_9FIRM</name>
<dbReference type="Gene3D" id="3.40.50.620">
    <property type="entry name" value="HUPs"/>
    <property type="match status" value="1"/>
</dbReference>
<dbReference type="InterPro" id="IPR005232">
    <property type="entry name" value="LarE"/>
</dbReference>
<dbReference type="GO" id="GO:0016783">
    <property type="term" value="F:sulfurtransferase activity"/>
    <property type="evidence" value="ECO:0007669"/>
    <property type="project" value="InterPro"/>
</dbReference>
<evidence type="ECO:0000313" key="3">
    <source>
        <dbReference type="Proteomes" id="UP000446866"/>
    </source>
</evidence>
<sequence length="250" mass="28248">MEYRNLEEFFKENRKVALAFSGGVDSAYLLCAAQRWEADVTAYFAKSQFQPQFELSDAKRLAAELSAKLRILECDILEDETVAANPENRCYYCKKHIFGRLLEAAKADGYDVIIDGTNASDDAGDRPGMRALSEMKVLSPLRLCGMTKKEVRDRSKAAGLFTWDKPSYACLATRVPTGEKITEEKLCRIEGAEAALMKLGFSDFRIRMFHDSARVQLPDAQMDQFVAVRESVTEALKPYFNIILLDMQPR</sequence>
<dbReference type="SUPFAM" id="SSF52402">
    <property type="entry name" value="Adenine nucleotide alpha hydrolases-like"/>
    <property type="match status" value="1"/>
</dbReference>
<dbReference type="NCBIfam" id="TIGR00268">
    <property type="entry name" value="ATP-dependent sacrificial sulfur transferase LarE"/>
    <property type="match status" value="1"/>
</dbReference>
<keyword evidence="3" id="KW-1185">Reference proteome</keyword>
<proteinExistence type="predicted"/>
<dbReference type="CDD" id="cd01990">
    <property type="entry name" value="LarE-like"/>
    <property type="match status" value="1"/>
</dbReference>
<accession>A0A845QFA5</accession>
<protein>
    <submittedName>
        <fullName evidence="2">ATP-dependent sacrificial sulfur transferase LarE</fullName>
    </submittedName>
</protein>
<dbReference type="AlphaFoldDB" id="A0A845QFA5"/>
<evidence type="ECO:0000313" key="2">
    <source>
        <dbReference type="EMBL" id="NBH60340.1"/>
    </source>
</evidence>
<dbReference type="PANTHER" id="PTHR43169:SF2">
    <property type="entry name" value="NAD_GMP SYNTHASE DOMAIN-CONTAINING PROTEIN"/>
    <property type="match status" value="1"/>
</dbReference>
<feature type="active site" description="Nucleophile and sulfur donor" evidence="1">
    <location>
        <position position="170"/>
    </location>
</feature>
<dbReference type="EMBL" id="QXWK01000001">
    <property type="protein sequence ID" value="NBH60340.1"/>
    <property type="molecule type" value="Genomic_DNA"/>
</dbReference>
<dbReference type="RefSeq" id="WP_160200631.1">
    <property type="nucleotide sequence ID" value="NZ_QXWK01000001.1"/>
</dbReference>
<dbReference type="PANTHER" id="PTHR43169">
    <property type="entry name" value="EXSB FAMILY PROTEIN"/>
    <property type="match status" value="1"/>
</dbReference>
<reference evidence="2 3" key="1">
    <citation type="submission" date="2018-08" db="EMBL/GenBank/DDBJ databases">
        <title>Murine metabolic-syndrome-specific gut microbial biobank.</title>
        <authorList>
            <person name="Liu C."/>
        </authorList>
    </citation>
    <scope>NUCLEOTIDE SEQUENCE [LARGE SCALE GENOMIC DNA]</scope>
    <source>
        <strain evidence="2 3">28</strain>
    </source>
</reference>
<gene>
    <name evidence="2" type="primary">larE</name>
    <name evidence="2" type="ORF">D0435_01450</name>
</gene>
<dbReference type="InterPro" id="IPR052188">
    <property type="entry name" value="Ni-pincer_cofactor_biosynth"/>
</dbReference>
<comment type="caution">
    <text evidence="2">The sequence shown here is derived from an EMBL/GenBank/DDBJ whole genome shotgun (WGS) entry which is preliminary data.</text>
</comment>